<dbReference type="Pfam" id="PF11912">
    <property type="entry name" value="CfaA_B_C"/>
    <property type="match status" value="1"/>
</dbReference>
<protein>
    <submittedName>
        <fullName evidence="2">Uncharacterized protein</fullName>
    </submittedName>
</protein>
<evidence type="ECO:0000313" key="3">
    <source>
        <dbReference type="Proteomes" id="UP000695562"/>
    </source>
</evidence>
<dbReference type="OrthoDB" id="22912at2759"/>
<keyword evidence="3" id="KW-1185">Reference proteome</keyword>
<organism evidence="2 3">
    <name type="scientific">Polysphondylium violaceum</name>
    <dbReference type="NCBI Taxonomy" id="133409"/>
    <lineage>
        <taxon>Eukaryota</taxon>
        <taxon>Amoebozoa</taxon>
        <taxon>Evosea</taxon>
        <taxon>Eumycetozoa</taxon>
        <taxon>Dictyostelia</taxon>
        <taxon>Dictyosteliales</taxon>
        <taxon>Dictyosteliaceae</taxon>
        <taxon>Polysphondylium</taxon>
    </lineage>
</organism>
<evidence type="ECO:0000313" key="2">
    <source>
        <dbReference type="EMBL" id="KAF2077952.1"/>
    </source>
</evidence>
<proteinExistence type="predicted"/>
<evidence type="ECO:0000256" key="1">
    <source>
        <dbReference type="SAM" id="SignalP"/>
    </source>
</evidence>
<accession>A0A8J4Q481</accession>
<dbReference type="InterPro" id="IPR021837">
    <property type="entry name" value="CfaA/B/C"/>
</dbReference>
<dbReference type="EMBL" id="AJWJ01000015">
    <property type="protein sequence ID" value="KAF2077952.1"/>
    <property type="molecule type" value="Genomic_DNA"/>
</dbReference>
<sequence length="212" mass="23417">MKSLNILILVVFSITCIATTINAQTLYVNFIPHDNPTCTGPPSGMGWIFVTGPCIFFPDQDNSYYFQVNALRAGWKIFNETEPLCKGNFTFGGYKNGTCIPNQSFIKGIETPYSMITISDTPTKYAIPPNSVVMTRYASKSCAKREFQFNLYTTNGTVVTNTLNDSTETFSCPSSGEPTVNYCQENECKTTEISATCASDIDDSSYHSIFCS</sequence>
<dbReference type="AlphaFoldDB" id="A0A8J4Q481"/>
<name>A0A8J4Q481_9MYCE</name>
<dbReference type="PANTHER" id="PTHR33576">
    <property type="entry name" value="CARBOHYDRATE BINDING DOMAIN-CONTAINING PROTEIN-RELATED"/>
    <property type="match status" value="1"/>
</dbReference>
<reference evidence="2" key="1">
    <citation type="submission" date="2020-01" db="EMBL/GenBank/DDBJ databases">
        <title>Development of genomics and gene disruption for Polysphondylium violaceum indicates a role for the polyketide synthase stlB in stalk morphogenesis.</title>
        <authorList>
            <person name="Narita B."/>
            <person name="Kawabe Y."/>
            <person name="Kin K."/>
            <person name="Saito T."/>
            <person name="Gibbs R."/>
            <person name="Kuspa A."/>
            <person name="Muzny D."/>
            <person name="Queller D."/>
            <person name="Richards S."/>
            <person name="Strassman J."/>
            <person name="Sucgang R."/>
            <person name="Worley K."/>
            <person name="Schaap P."/>
        </authorList>
    </citation>
    <scope>NUCLEOTIDE SEQUENCE</scope>
    <source>
        <strain evidence="2">QSvi11</strain>
    </source>
</reference>
<gene>
    <name evidence="2" type="ORF">CYY_000752</name>
</gene>
<feature type="signal peptide" evidence="1">
    <location>
        <begin position="1"/>
        <end position="23"/>
    </location>
</feature>
<keyword evidence="1" id="KW-0732">Signal</keyword>
<feature type="chain" id="PRO_5035268477" evidence="1">
    <location>
        <begin position="24"/>
        <end position="212"/>
    </location>
</feature>
<dbReference type="Proteomes" id="UP000695562">
    <property type="component" value="Unassembled WGS sequence"/>
</dbReference>
<comment type="caution">
    <text evidence="2">The sequence shown here is derived from an EMBL/GenBank/DDBJ whole genome shotgun (WGS) entry which is preliminary data.</text>
</comment>